<feature type="domain" description="GST C-terminal" evidence="5">
    <location>
        <begin position="86"/>
        <end position="206"/>
    </location>
</feature>
<reference evidence="6 7" key="1">
    <citation type="submission" date="2014-03" db="EMBL/GenBank/DDBJ databases">
        <title>Draft Genome of Photorhabdus luminescens BA1, an Egyptian Isolate.</title>
        <authorList>
            <person name="Ghazal S."/>
            <person name="Hurst S.G.IV."/>
            <person name="Morris K."/>
            <person name="Thomas K."/>
            <person name="Tisa L.S."/>
        </authorList>
    </citation>
    <scope>NUCLEOTIDE SEQUENCE [LARGE SCALE GENOMIC DNA]</scope>
    <source>
        <strain evidence="6 7">BA1</strain>
    </source>
</reference>
<evidence type="ECO:0000256" key="2">
    <source>
        <dbReference type="ARBA" id="ARBA00022679"/>
    </source>
</evidence>
<dbReference type="Proteomes" id="UP000023464">
    <property type="component" value="Unassembled WGS sequence"/>
</dbReference>
<dbReference type="Pfam" id="PF02798">
    <property type="entry name" value="GST_N"/>
    <property type="match status" value="1"/>
</dbReference>
<keyword evidence="7" id="KW-1185">Reference proteome</keyword>
<dbReference type="CDD" id="cd03047">
    <property type="entry name" value="GST_N_2"/>
    <property type="match status" value="1"/>
</dbReference>
<evidence type="ECO:0000256" key="1">
    <source>
        <dbReference type="ARBA" id="ARBA00007409"/>
    </source>
</evidence>
<dbReference type="SFLD" id="SFLDS00019">
    <property type="entry name" value="Glutathione_Transferase_(cytos"/>
    <property type="match status" value="1"/>
</dbReference>
<dbReference type="Gene3D" id="1.20.1050.10">
    <property type="match status" value="1"/>
</dbReference>
<dbReference type="InterPro" id="IPR036249">
    <property type="entry name" value="Thioredoxin-like_sf"/>
</dbReference>
<comment type="caution">
    <text evidence="6">The sequence shown here is derived from an EMBL/GenBank/DDBJ whole genome shotgun (WGS) entry which is preliminary data.</text>
</comment>
<dbReference type="PROSITE" id="PS50405">
    <property type="entry name" value="GST_CTER"/>
    <property type="match status" value="1"/>
</dbReference>
<dbReference type="SFLD" id="SFLDG01150">
    <property type="entry name" value="Main.1:_Beta-like"/>
    <property type="match status" value="1"/>
</dbReference>
<dbReference type="GO" id="GO:0004364">
    <property type="term" value="F:glutathione transferase activity"/>
    <property type="evidence" value="ECO:0007669"/>
    <property type="project" value="UniProtKB-EC"/>
</dbReference>
<dbReference type="FunFam" id="3.40.30.10:FF:000039">
    <property type="entry name" value="Glutathione S-transferase domain"/>
    <property type="match status" value="1"/>
</dbReference>
<dbReference type="EC" id="2.5.1.18" evidence="6"/>
<dbReference type="InterPro" id="IPR010987">
    <property type="entry name" value="Glutathione-S-Trfase_C-like"/>
</dbReference>
<sequence>MLTIWGRKNSSNVKKVLWCLKELNVPYNQINIGGKFGKLDDPQYLKMNPNGQIPCLQEGDFILWESNAIVRYLAAKFGKDVLYPQDLQERANADKWMDWVGSHLFPHIKQLVIGFIRTPEAERDQKQIEQTLTEIEKLMKVLDNTLAAQKYLSGDKFGIADIALGPMIYPWLNIPIKRPSLPNIERWYQLMAERPAFKEIVMIELS</sequence>
<accession>A0A022PGJ6</accession>
<dbReference type="PANTHER" id="PTHR44051">
    <property type="entry name" value="GLUTATHIONE S-TRANSFERASE-RELATED"/>
    <property type="match status" value="1"/>
</dbReference>
<dbReference type="Gene3D" id="3.40.30.10">
    <property type="entry name" value="Glutaredoxin"/>
    <property type="match status" value="1"/>
</dbReference>
<dbReference type="Pfam" id="PF00043">
    <property type="entry name" value="GST_C"/>
    <property type="match status" value="1"/>
</dbReference>
<dbReference type="InterPro" id="IPR036282">
    <property type="entry name" value="Glutathione-S-Trfase_C_sf"/>
</dbReference>
<comment type="similarity">
    <text evidence="1 3">Belongs to the GST superfamily.</text>
</comment>
<evidence type="ECO:0000259" key="5">
    <source>
        <dbReference type="PROSITE" id="PS50405"/>
    </source>
</evidence>
<keyword evidence="2 6" id="KW-0808">Transferase</keyword>
<evidence type="ECO:0000256" key="3">
    <source>
        <dbReference type="RuleBase" id="RU003494"/>
    </source>
</evidence>
<dbReference type="EMBL" id="JFGV01000041">
    <property type="protein sequence ID" value="EYU14669.1"/>
    <property type="molecule type" value="Genomic_DNA"/>
</dbReference>
<dbReference type="InterPro" id="IPR040079">
    <property type="entry name" value="Glutathione_S-Trfase"/>
</dbReference>
<dbReference type="InterPro" id="IPR004045">
    <property type="entry name" value="Glutathione_S-Trfase_N"/>
</dbReference>
<dbReference type="AlphaFoldDB" id="A0A022PGJ6"/>
<evidence type="ECO:0000313" key="6">
    <source>
        <dbReference type="EMBL" id="EYU14669.1"/>
    </source>
</evidence>
<dbReference type="PROSITE" id="PS50404">
    <property type="entry name" value="GST_NTER"/>
    <property type="match status" value="1"/>
</dbReference>
<feature type="domain" description="GST N-terminal" evidence="4">
    <location>
        <begin position="1"/>
        <end position="81"/>
    </location>
</feature>
<proteinExistence type="inferred from homology"/>
<evidence type="ECO:0000313" key="7">
    <source>
        <dbReference type="Proteomes" id="UP000023464"/>
    </source>
</evidence>
<dbReference type="InterPro" id="IPR004046">
    <property type="entry name" value="GST_C"/>
</dbReference>
<gene>
    <name evidence="6" type="ORF">BA1DRAFT_02782</name>
</gene>
<name>A0A022PGJ6_9GAMM</name>
<dbReference type="PATRIC" id="fig|1393736.3.peg.2846"/>
<dbReference type="RefSeq" id="WP_036780023.1">
    <property type="nucleotide sequence ID" value="NZ_CAWLTM010000074.1"/>
</dbReference>
<dbReference type="SFLD" id="SFLDG00358">
    <property type="entry name" value="Main_(cytGST)"/>
    <property type="match status" value="1"/>
</dbReference>
<protein>
    <submittedName>
        <fullName evidence="6">Glutathione S-transferase</fullName>
        <ecNumber evidence="6">2.5.1.18</ecNumber>
    </submittedName>
</protein>
<dbReference type="CDD" id="cd03180">
    <property type="entry name" value="GST_C_2"/>
    <property type="match status" value="1"/>
</dbReference>
<dbReference type="SUPFAM" id="SSF47616">
    <property type="entry name" value="GST C-terminal domain-like"/>
    <property type="match status" value="1"/>
</dbReference>
<evidence type="ECO:0000259" key="4">
    <source>
        <dbReference type="PROSITE" id="PS50404"/>
    </source>
</evidence>
<dbReference type="PANTHER" id="PTHR44051:SF19">
    <property type="entry name" value="DISULFIDE-BOND OXIDOREDUCTASE YFCG"/>
    <property type="match status" value="1"/>
</dbReference>
<organism evidence="6 7">
    <name type="scientific">Photorhabdus aegyptia</name>
    <dbReference type="NCBI Taxonomy" id="2805098"/>
    <lineage>
        <taxon>Bacteria</taxon>
        <taxon>Pseudomonadati</taxon>
        <taxon>Pseudomonadota</taxon>
        <taxon>Gammaproteobacteria</taxon>
        <taxon>Enterobacterales</taxon>
        <taxon>Morganellaceae</taxon>
        <taxon>Photorhabdus</taxon>
    </lineage>
</organism>
<dbReference type="SUPFAM" id="SSF52833">
    <property type="entry name" value="Thioredoxin-like"/>
    <property type="match status" value="1"/>
</dbReference>